<dbReference type="EMBL" id="GBXM01024789">
    <property type="protein sequence ID" value="JAH83788.1"/>
    <property type="molecule type" value="Transcribed_RNA"/>
</dbReference>
<accession>A0A0E9W2U4</accession>
<sequence length="11" mass="1288">MNNSPHISKNF</sequence>
<evidence type="ECO:0000313" key="1">
    <source>
        <dbReference type="EMBL" id="JAH83788.1"/>
    </source>
</evidence>
<proteinExistence type="predicted"/>
<reference evidence="1" key="1">
    <citation type="submission" date="2014-11" db="EMBL/GenBank/DDBJ databases">
        <authorList>
            <person name="Amaro Gonzalez C."/>
        </authorList>
    </citation>
    <scope>NUCLEOTIDE SEQUENCE</scope>
</reference>
<protein>
    <submittedName>
        <fullName evidence="1">Uncharacterized protein</fullName>
    </submittedName>
</protein>
<organism evidence="1">
    <name type="scientific">Anguilla anguilla</name>
    <name type="common">European freshwater eel</name>
    <name type="synonym">Muraena anguilla</name>
    <dbReference type="NCBI Taxonomy" id="7936"/>
    <lineage>
        <taxon>Eukaryota</taxon>
        <taxon>Metazoa</taxon>
        <taxon>Chordata</taxon>
        <taxon>Craniata</taxon>
        <taxon>Vertebrata</taxon>
        <taxon>Euteleostomi</taxon>
        <taxon>Actinopterygii</taxon>
        <taxon>Neopterygii</taxon>
        <taxon>Teleostei</taxon>
        <taxon>Anguilliformes</taxon>
        <taxon>Anguillidae</taxon>
        <taxon>Anguilla</taxon>
    </lineage>
</organism>
<reference evidence="1" key="2">
    <citation type="journal article" date="2015" name="Fish Shellfish Immunol.">
        <title>Early steps in the European eel (Anguilla anguilla)-Vibrio vulnificus interaction in the gills: Role of the RtxA13 toxin.</title>
        <authorList>
            <person name="Callol A."/>
            <person name="Pajuelo D."/>
            <person name="Ebbesson L."/>
            <person name="Teles M."/>
            <person name="MacKenzie S."/>
            <person name="Amaro C."/>
        </authorList>
    </citation>
    <scope>NUCLEOTIDE SEQUENCE</scope>
</reference>
<name>A0A0E9W2U4_ANGAN</name>